<reference evidence="9 10" key="1">
    <citation type="journal article" date="2018" name="Mol. Biol. Evol.">
        <title>Broad Genomic Sampling Reveals a Smut Pathogenic Ancestry of the Fungal Clade Ustilaginomycotina.</title>
        <authorList>
            <person name="Kijpornyongpan T."/>
            <person name="Mondo S.J."/>
            <person name="Barry K."/>
            <person name="Sandor L."/>
            <person name="Lee J."/>
            <person name="Lipzen A."/>
            <person name="Pangilinan J."/>
            <person name="LaButti K."/>
            <person name="Hainaut M."/>
            <person name="Henrissat B."/>
            <person name="Grigoriev I.V."/>
            <person name="Spatafora J.W."/>
            <person name="Aime M.C."/>
        </authorList>
    </citation>
    <scope>NUCLEOTIDE SEQUENCE [LARGE SCALE GENOMIC DNA]</scope>
    <source>
        <strain evidence="9 10">MCA 4198</strain>
    </source>
</reference>
<evidence type="ECO:0000256" key="2">
    <source>
        <dbReference type="ARBA" id="ARBA00022679"/>
    </source>
</evidence>
<feature type="compositionally biased region" description="Low complexity" evidence="7">
    <location>
        <begin position="512"/>
        <end position="523"/>
    </location>
</feature>
<evidence type="ECO:0000256" key="4">
    <source>
        <dbReference type="ARBA" id="ARBA00022989"/>
    </source>
</evidence>
<dbReference type="RefSeq" id="XP_025378386.1">
    <property type="nucleotide sequence ID" value="XM_025523426.1"/>
</dbReference>
<dbReference type="OrthoDB" id="286734at2759"/>
<dbReference type="FunCoup" id="A0A316YR94">
    <property type="interactions" value="142"/>
</dbReference>
<feature type="transmembrane region" description="Helical" evidence="8">
    <location>
        <begin position="372"/>
        <end position="391"/>
    </location>
</feature>
<keyword evidence="5 8" id="KW-0472">Membrane</keyword>
<dbReference type="GO" id="GO:0016020">
    <property type="term" value="C:membrane"/>
    <property type="evidence" value="ECO:0007669"/>
    <property type="project" value="UniProtKB-SubCell"/>
</dbReference>
<dbReference type="GO" id="GO:0005783">
    <property type="term" value="C:endoplasmic reticulum"/>
    <property type="evidence" value="ECO:0007669"/>
    <property type="project" value="TreeGrafter"/>
</dbReference>
<protein>
    <submittedName>
        <fullName evidence="9">MBOAT-domain-containing protein</fullName>
    </submittedName>
</protein>
<evidence type="ECO:0000313" key="9">
    <source>
        <dbReference type="EMBL" id="PWN91188.1"/>
    </source>
</evidence>
<comment type="subcellular location">
    <subcellularLocation>
        <location evidence="1">Membrane</location>
        <topology evidence="1">Multi-pass membrane protein</topology>
    </subcellularLocation>
</comment>
<dbReference type="Proteomes" id="UP000245768">
    <property type="component" value="Unassembled WGS sequence"/>
</dbReference>
<sequence>MFRDTFIYLGEATAMPPDYVKLFTCFFLAFPLAVPLPHLTAVQKHLFNFLVGSFFLWGILDLPGGYLQLLVSTLTTYFVTKHNVGGKAWMPWLVFGLAMGHLTVNHLVRAFGNIPLTTIEITAAQMVLTMNLTSFAWSVHDGKNRTAEQCDEQQKSMRITEFPSILEFLGYAFYFPGLLIGPSTRFVDYRAWSTGAMYPEKTRTSPYSGMRLPPRGRVQACAKQLTLGILSLAAWSYLTPRFDYEMLVAPLKLGEEKPGILSRVVLTQLAGFAARTKYYGIWNLTNAACILSGLSFNGFVGGAKENQGQSKWNRCQNVNFMGIEFANNWKELLDSWNINTNVWLRNNVYKRVSRPGKKPGFKSTMATFITSAFWHGVAPGYYLAFVLGGLLQSSGRGLRSHLRPIFFKGSVARKSNPTSVRSLLDGSYTIAQLAYCTLSVVAVQLTMNYTAAPFILLEFGKSLQAWGQLWYYGIVLALGPMVAIRLGAGKWLDSVSGAGAEKKRQRNEKEQQQQQQKGAKEGNPQVPDVDKIEGEAKKTGEEVRDAAMEKVEDLRSGQANGKKSQ</sequence>
<dbReference type="EMBL" id="KZ819635">
    <property type="protein sequence ID" value="PWN91188.1"/>
    <property type="molecule type" value="Genomic_DNA"/>
</dbReference>
<keyword evidence="3 8" id="KW-0812">Transmembrane</keyword>
<proteinExistence type="predicted"/>
<feature type="transmembrane region" description="Helical" evidence="8">
    <location>
        <begin position="89"/>
        <end position="108"/>
    </location>
</feature>
<feature type="compositionally biased region" description="Basic and acidic residues" evidence="7">
    <location>
        <begin position="528"/>
        <end position="555"/>
    </location>
</feature>
<dbReference type="Pfam" id="PF03062">
    <property type="entry name" value="MBOAT"/>
    <property type="match status" value="1"/>
</dbReference>
<evidence type="ECO:0000313" key="10">
    <source>
        <dbReference type="Proteomes" id="UP000245768"/>
    </source>
</evidence>
<keyword evidence="2" id="KW-0808">Transferase</keyword>
<accession>A0A316YR94</accession>
<dbReference type="GO" id="GO:0003841">
    <property type="term" value="F:1-acylglycerol-3-phosphate O-acyltransferase activity"/>
    <property type="evidence" value="ECO:0007669"/>
    <property type="project" value="TreeGrafter"/>
</dbReference>
<organism evidence="9 10">
    <name type="scientific">Acaromyces ingoldii</name>
    <dbReference type="NCBI Taxonomy" id="215250"/>
    <lineage>
        <taxon>Eukaryota</taxon>
        <taxon>Fungi</taxon>
        <taxon>Dikarya</taxon>
        <taxon>Basidiomycota</taxon>
        <taxon>Ustilaginomycotina</taxon>
        <taxon>Exobasidiomycetes</taxon>
        <taxon>Exobasidiales</taxon>
        <taxon>Cryptobasidiaceae</taxon>
        <taxon>Acaromyces</taxon>
    </lineage>
</organism>
<feature type="region of interest" description="Disordered" evidence="7">
    <location>
        <begin position="499"/>
        <end position="565"/>
    </location>
</feature>
<dbReference type="InterPro" id="IPR004299">
    <property type="entry name" value="MBOAT_fam"/>
</dbReference>
<dbReference type="InterPro" id="IPR049941">
    <property type="entry name" value="LPLAT_7/PORCN-like"/>
</dbReference>
<keyword evidence="10" id="KW-1185">Reference proteome</keyword>
<dbReference type="GO" id="GO:0046474">
    <property type="term" value="P:glycerophospholipid biosynthetic process"/>
    <property type="evidence" value="ECO:0007669"/>
    <property type="project" value="TreeGrafter"/>
</dbReference>
<feature type="transmembrane region" description="Helical" evidence="8">
    <location>
        <begin position="46"/>
        <end position="69"/>
    </location>
</feature>
<evidence type="ECO:0000256" key="7">
    <source>
        <dbReference type="SAM" id="MobiDB-lite"/>
    </source>
</evidence>
<gene>
    <name evidence="9" type="ORF">FA10DRAFT_278067</name>
</gene>
<feature type="transmembrane region" description="Helical" evidence="8">
    <location>
        <begin position="433"/>
        <end position="457"/>
    </location>
</feature>
<keyword evidence="4 8" id="KW-1133">Transmembrane helix</keyword>
<dbReference type="STRING" id="215250.A0A316YR94"/>
<evidence type="ECO:0000256" key="3">
    <source>
        <dbReference type="ARBA" id="ARBA00022692"/>
    </source>
</evidence>
<keyword evidence="6" id="KW-0012">Acyltransferase</keyword>
<dbReference type="PANTHER" id="PTHR13906">
    <property type="entry name" value="PORCUPINE"/>
    <property type="match status" value="1"/>
</dbReference>
<dbReference type="GeneID" id="37045342"/>
<feature type="transmembrane region" description="Helical" evidence="8">
    <location>
        <begin position="20"/>
        <end position="39"/>
    </location>
</feature>
<evidence type="ECO:0000256" key="8">
    <source>
        <dbReference type="SAM" id="Phobius"/>
    </source>
</evidence>
<name>A0A316YR94_9BASI</name>
<dbReference type="InParanoid" id="A0A316YR94"/>
<evidence type="ECO:0000256" key="6">
    <source>
        <dbReference type="ARBA" id="ARBA00023315"/>
    </source>
</evidence>
<dbReference type="GO" id="GO:0047184">
    <property type="term" value="F:1-acylglycerophosphocholine O-acyltransferase activity"/>
    <property type="evidence" value="ECO:0007669"/>
    <property type="project" value="TreeGrafter"/>
</dbReference>
<feature type="transmembrane region" description="Helical" evidence="8">
    <location>
        <begin position="469"/>
        <end position="488"/>
    </location>
</feature>
<evidence type="ECO:0000256" key="1">
    <source>
        <dbReference type="ARBA" id="ARBA00004141"/>
    </source>
</evidence>
<dbReference type="AlphaFoldDB" id="A0A316YR94"/>
<evidence type="ECO:0000256" key="5">
    <source>
        <dbReference type="ARBA" id="ARBA00023136"/>
    </source>
</evidence>
<dbReference type="GO" id="GO:0030258">
    <property type="term" value="P:lipid modification"/>
    <property type="evidence" value="ECO:0007669"/>
    <property type="project" value="TreeGrafter"/>
</dbReference>
<dbReference type="PANTHER" id="PTHR13906:SF4">
    <property type="entry name" value="LYSOPHOSPHOLIPID ACYLTRANSFERASE 6"/>
    <property type="match status" value="1"/>
</dbReference>